<dbReference type="InterPro" id="IPR050613">
    <property type="entry name" value="Sec_Metabolite_Reg"/>
</dbReference>
<dbReference type="EMBL" id="JACCJB010000012">
    <property type="protein sequence ID" value="KAF6222284.1"/>
    <property type="molecule type" value="Genomic_DNA"/>
</dbReference>
<evidence type="ECO:0000256" key="2">
    <source>
        <dbReference type="ARBA" id="ARBA00023242"/>
    </source>
</evidence>
<dbReference type="GO" id="GO:0008270">
    <property type="term" value="F:zinc ion binding"/>
    <property type="evidence" value="ECO:0007669"/>
    <property type="project" value="InterPro"/>
</dbReference>
<evidence type="ECO:0000313" key="5">
    <source>
        <dbReference type="Proteomes" id="UP000593566"/>
    </source>
</evidence>
<feature type="domain" description="Xylanolytic transcriptional activator regulatory" evidence="3">
    <location>
        <begin position="155"/>
        <end position="253"/>
    </location>
</feature>
<organism evidence="4 5">
    <name type="scientific">Letharia lupina</name>
    <dbReference type="NCBI Taxonomy" id="560253"/>
    <lineage>
        <taxon>Eukaryota</taxon>
        <taxon>Fungi</taxon>
        <taxon>Dikarya</taxon>
        <taxon>Ascomycota</taxon>
        <taxon>Pezizomycotina</taxon>
        <taxon>Lecanoromycetes</taxon>
        <taxon>OSLEUM clade</taxon>
        <taxon>Lecanoromycetidae</taxon>
        <taxon>Lecanorales</taxon>
        <taxon>Lecanorineae</taxon>
        <taxon>Parmeliaceae</taxon>
        <taxon>Letharia</taxon>
    </lineage>
</organism>
<dbReference type="GeneID" id="59329786"/>
<evidence type="ECO:0000259" key="3">
    <source>
        <dbReference type="Pfam" id="PF04082"/>
    </source>
</evidence>
<comment type="caution">
    <text evidence="4">The sequence shown here is derived from an EMBL/GenBank/DDBJ whole genome shotgun (WGS) entry which is preliminary data.</text>
</comment>
<evidence type="ECO:0000256" key="1">
    <source>
        <dbReference type="ARBA" id="ARBA00004123"/>
    </source>
</evidence>
<dbReference type="Pfam" id="PF04082">
    <property type="entry name" value="Fungal_trans"/>
    <property type="match status" value="1"/>
</dbReference>
<evidence type="ECO:0000313" key="4">
    <source>
        <dbReference type="EMBL" id="KAF6222284.1"/>
    </source>
</evidence>
<dbReference type="RefSeq" id="XP_037151719.1">
    <property type="nucleotide sequence ID" value="XM_037292300.1"/>
</dbReference>
<comment type="subcellular location">
    <subcellularLocation>
        <location evidence="1">Nucleus</location>
    </subcellularLocation>
</comment>
<accession>A0A8H6CF31</accession>
<name>A0A8H6CF31_9LECA</name>
<dbReference type="PANTHER" id="PTHR31001">
    <property type="entry name" value="UNCHARACTERIZED TRANSCRIPTIONAL REGULATORY PROTEIN"/>
    <property type="match status" value="1"/>
</dbReference>
<dbReference type="InterPro" id="IPR007219">
    <property type="entry name" value="XnlR_reg_dom"/>
</dbReference>
<dbReference type="Proteomes" id="UP000593566">
    <property type="component" value="Unassembled WGS sequence"/>
</dbReference>
<gene>
    <name evidence="4" type="ORF">HO133_001370</name>
</gene>
<dbReference type="CDD" id="cd12148">
    <property type="entry name" value="fungal_TF_MHR"/>
    <property type="match status" value="1"/>
</dbReference>
<dbReference type="GO" id="GO:0006351">
    <property type="term" value="P:DNA-templated transcription"/>
    <property type="evidence" value="ECO:0007669"/>
    <property type="project" value="InterPro"/>
</dbReference>
<dbReference type="PANTHER" id="PTHR31001:SF40">
    <property type="entry name" value="ZN(II)2CYS6 TRANSCRIPTION FACTOR (EUROFUNG)"/>
    <property type="match status" value="1"/>
</dbReference>
<proteinExistence type="predicted"/>
<dbReference type="GO" id="GO:0003677">
    <property type="term" value="F:DNA binding"/>
    <property type="evidence" value="ECO:0007669"/>
    <property type="project" value="InterPro"/>
</dbReference>
<protein>
    <recommendedName>
        <fullName evidence="3">Xylanolytic transcriptional activator regulatory domain-containing protein</fullName>
    </recommendedName>
</protein>
<keyword evidence="5" id="KW-1185">Reference proteome</keyword>
<keyword evidence="2" id="KW-0539">Nucleus</keyword>
<reference evidence="4 5" key="1">
    <citation type="journal article" date="2020" name="Genomics">
        <title>Complete, high-quality genomes from long-read metagenomic sequencing of two wolf lichen thalli reveals enigmatic genome architecture.</title>
        <authorList>
            <person name="McKenzie S.K."/>
            <person name="Walston R.F."/>
            <person name="Allen J.L."/>
        </authorList>
    </citation>
    <scope>NUCLEOTIDE SEQUENCE [LARGE SCALE GENOMIC DNA]</scope>
    <source>
        <strain evidence="4">WasteWater1</strain>
    </source>
</reference>
<dbReference type="AlphaFoldDB" id="A0A8H6CF31"/>
<sequence>MNLSLKLQSPEDYKIFAAGFPYADKCPNGFLGPTAYSAIFLEHQGKLGMDLLDPCKSYHRHLAASALSTPSHDISKCHSVHIHTPNEAAIRLALNILNALPSQDVCDRLLDRYVVFEDLVTHKPTLTFAHKSLWDTYGPYLTAPKDPKKLSFVSEKMCRNAFCYLLWKRHGTLVSSVTALGLHRVVDDGIPDTFMITELHKRQFARVFVREKTVASLTGRPPLLGRRHSTCQLPLDLSDEQLMADEPELSNIKSKLDANGWNTSGELYASTWARALLLMSLVREEVLEISLSISDDCSELLPEYAYPEPKLSKTGQHCSQTMRRCEELYARMPEGIRFKAGKIPTSTHVLPRQIGLHLVYLHSLFLLERLSISRTYASGQRLVDLAIQILDDVLTL</sequence>
<dbReference type="GO" id="GO:0005634">
    <property type="term" value="C:nucleus"/>
    <property type="evidence" value="ECO:0007669"/>
    <property type="project" value="UniProtKB-SubCell"/>
</dbReference>